<comment type="function">
    <text evidence="6">May be an activator protein for the gylABX operon.</text>
</comment>
<keyword evidence="4" id="KW-0010">Activator</keyword>
<evidence type="ECO:0000259" key="8">
    <source>
        <dbReference type="PROSITE" id="PS51077"/>
    </source>
</evidence>
<evidence type="ECO:0000313" key="10">
    <source>
        <dbReference type="EMBL" id="OEV05360.1"/>
    </source>
</evidence>
<keyword evidence="3" id="KW-0238">DNA-binding</keyword>
<dbReference type="Pfam" id="PF01614">
    <property type="entry name" value="IclR_C"/>
    <property type="match status" value="1"/>
</dbReference>
<evidence type="ECO:0000256" key="3">
    <source>
        <dbReference type="ARBA" id="ARBA00023125"/>
    </source>
</evidence>
<evidence type="ECO:0000313" key="11">
    <source>
        <dbReference type="Proteomes" id="UP000176101"/>
    </source>
</evidence>
<accession>A0A1E7KN72</accession>
<keyword evidence="5" id="KW-0804">Transcription</keyword>
<protein>
    <recommendedName>
        <fullName evidence="7">Glycerol operon regulatory protein</fullName>
    </recommendedName>
</protein>
<dbReference type="InterPro" id="IPR014757">
    <property type="entry name" value="Tscrpt_reg_IclR_C"/>
</dbReference>
<dbReference type="InterPro" id="IPR036390">
    <property type="entry name" value="WH_DNA-bd_sf"/>
</dbReference>
<dbReference type="Proteomes" id="UP000176101">
    <property type="component" value="Unassembled WGS sequence"/>
</dbReference>
<dbReference type="GO" id="GO:0003677">
    <property type="term" value="F:DNA binding"/>
    <property type="evidence" value="ECO:0007669"/>
    <property type="project" value="UniProtKB-KW"/>
</dbReference>
<keyword evidence="11" id="KW-1185">Reference proteome</keyword>
<organism evidence="10 11">
    <name type="scientific">Streptomyces oceani</name>
    <dbReference type="NCBI Taxonomy" id="1075402"/>
    <lineage>
        <taxon>Bacteria</taxon>
        <taxon>Bacillati</taxon>
        <taxon>Actinomycetota</taxon>
        <taxon>Actinomycetes</taxon>
        <taxon>Kitasatosporales</taxon>
        <taxon>Streptomycetaceae</taxon>
        <taxon>Streptomyces</taxon>
    </lineage>
</organism>
<dbReference type="Pfam" id="PF09339">
    <property type="entry name" value="HTH_IclR"/>
    <property type="match status" value="1"/>
</dbReference>
<sequence>MSNTSGERPATSVQAVDRAVTVLEILARRHEAGITEIATELGVHKSTAFRLVGALAARGLVEQKEQRGRYRLGFALIKLGGANRTQPDPLQVATPVCEQLAEDVGETVNLAVYEGGGAANIVQVPGPAAVITQNWIGRRTPLHATSSGKVLLAYADSREQAEALEEPLERYTAATLCDPEALREELSTIFRQGYGFAHEEFEIGLNAVAAPVCEADSSVTFALSASGPAYRLTAQRLPDAAKEVVAAAEKISWLLGYLPPE</sequence>
<dbReference type="GO" id="GO:0003700">
    <property type="term" value="F:DNA-binding transcription factor activity"/>
    <property type="evidence" value="ECO:0007669"/>
    <property type="project" value="TreeGrafter"/>
</dbReference>
<dbReference type="PATRIC" id="fig|1075402.3.peg.3322"/>
<feature type="domain" description="IclR-ED" evidence="9">
    <location>
        <begin position="75"/>
        <end position="257"/>
    </location>
</feature>
<evidence type="ECO:0000256" key="5">
    <source>
        <dbReference type="ARBA" id="ARBA00023163"/>
    </source>
</evidence>
<dbReference type="Gene3D" id="3.30.450.40">
    <property type="match status" value="1"/>
</dbReference>
<dbReference type="EMBL" id="LJGU01000100">
    <property type="protein sequence ID" value="OEV05360.1"/>
    <property type="molecule type" value="Genomic_DNA"/>
</dbReference>
<keyword evidence="1" id="KW-0319">Glycerol metabolism</keyword>
<dbReference type="InterPro" id="IPR050707">
    <property type="entry name" value="HTH_MetabolicPath_Reg"/>
</dbReference>
<dbReference type="SUPFAM" id="SSF46785">
    <property type="entry name" value="Winged helix' DNA-binding domain"/>
    <property type="match status" value="1"/>
</dbReference>
<evidence type="ECO:0000259" key="9">
    <source>
        <dbReference type="PROSITE" id="PS51078"/>
    </source>
</evidence>
<dbReference type="PANTHER" id="PTHR30136:SF24">
    <property type="entry name" value="HTH-TYPE TRANSCRIPTIONAL REPRESSOR ALLR"/>
    <property type="match status" value="1"/>
</dbReference>
<dbReference type="PROSITE" id="PS51077">
    <property type="entry name" value="HTH_ICLR"/>
    <property type="match status" value="1"/>
</dbReference>
<dbReference type="STRING" id="1075402.AN216_03410"/>
<feature type="domain" description="HTH iclR-type" evidence="8">
    <location>
        <begin position="13"/>
        <end position="74"/>
    </location>
</feature>
<evidence type="ECO:0000256" key="7">
    <source>
        <dbReference type="ARBA" id="ARBA00070406"/>
    </source>
</evidence>
<dbReference type="InterPro" id="IPR029016">
    <property type="entry name" value="GAF-like_dom_sf"/>
</dbReference>
<dbReference type="RefSeq" id="WP_070195083.1">
    <property type="nucleotide sequence ID" value="NZ_LJGU01000100.1"/>
</dbReference>
<keyword evidence="2" id="KW-0805">Transcription regulation</keyword>
<evidence type="ECO:0000256" key="2">
    <source>
        <dbReference type="ARBA" id="ARBA00023015"/>
    </source>
</evidence>
<dbReference type="GO" id="GO:0006071">
    <property type="term" value="P:glycerol metabolic process"/>
    <property type="evidence" value="ECO:0007669"/>
    <property type="project" value="UniProtKB-KW"/>
</dbReference>
<evidence type="ECO:0000256" key="1">
    <source>
        <dbReference type="ARBA" id="ARBA00022798"/>
    </source>
</evidence>
<dbReference type="OrthoDB" id="7274111at2"/>
<gene>
    <name evidence="10" type="ORF">AN216_03410</name>
</gene>
<reference evidence="10 11" key="1">
    <citation type="journal article" date="2016" name="Front. Microbiol.">
        <title>Comparative Genomics Analysis of Streptomyces Species Reveals Their Adaptation to the Marine Environment and Their Diversity at the Genomic Level.</title>
        <authorList>
            <person name="Tian X."/>
            <person name="Zhang Z."/>
            <person name="Yang T."/>
            <person name="Chen M."/>
            <person name="Li J."/>
            <person name="Chen F."/>
            <person name="Yang J."/>
            <person name="Li W."/>
            <person name="Zhang B."/>
            <person name="Zhang Z."/>
            <person name="Wu J."/>
            <person name="Zhang C."/>
            <person name="Long L."/>
            <person name="Xiao J."/>
        </authorList>
    </citation>
    <scope>NUCLEOTIDE SEQUENCE [LARGE SCALE GENOMIC DNA]</scope>
    <source>
        <strain evidence="10 11">SCSIO 02100</strain>
    </source>
</reference>
<dbReference type="AlphaFoldDB" id="A0A1E7KN72"/>
<dbReference type="SUPFAM" id="SSF55781">
    <property type="entry name" value="GAF domain-like"/>
    <property type="match status" value="1"/>
</dbReference>
<comment type="caution">
    <text evidence="10">The sequence shown here is derived from an EMBL/GenBank/DDBJ whole genome shotgun (WGS) entry which is preliminary data.</text>
</comment>
<proteinExistence type="predicted"/>
<name>A0A1E7KN72_9ACTN</name>
<dbReference type="InterPro" id="IPR036388">
    <property type="entry name" value="WH-like_DNA-bd_sf"/>
</dbReference>
<dbReference type="FunFam" id="1.10.10.10:FF:000056">
    <property type="entry name" value="IclR family transcriptional regulator"/>
    <property type="match status" value="1"/>
</dbReference>
<dbReference type="SMART" id="SM00346">
    <property type="entry name" value="HTH_ICLR"/>
    <property type="match status" value="1"/>
</dbReference>
<dbReference type="PROSITE" id="PS51078">
    <property type="entry name" value="ICLR_ED"/>
    <property type="match status" value="1"/>
</dbReference>
<evidence type="ECO:0000256" key="4">
    <source>
        <dbReference type="ARBA" id="ARBA00023159"/>
    </source>
</evidence>
<dbReference type="Gene3D" id="1.10.10.10">
    <property type="entry name" value="Winged helix-like DNA-binding domain superfamily/Winged helix DNA-binding domain"/>
    <property type="match status" value="1"/>
</dbReference>
<dbReference type="PANTHER" id="PTHR30136">
    <property type="entry name" value="HELIX-TURN-HELIX TRANSCRIPTIONAL REGULATOR, ICLR FAMILY"/>
    <property type="match status" value="1"/>
</dbReference>
<dbReference type="InterPro" id="IPR005471">
    <property type="entry name" value="Tscrpt_reg_IclR_N"/>
</dbReference>
<dbReference type="GO" id="GO:0045892">
    <property type="term" value="P:negative regulation of DNA-templated transcription"/>
    <property type="evidence" value="ECO:0007669"/>
    <property type="project" value="TreeGrafter"/>
</dbReference>
<evidence type="ECO:0000256" key="6">
    <source>
        <dbReference type="ARBA" id="ARBA00058938"/>
    </source>
</evidence>